<evidence type="ECO:0000313" key="2">
    <source>
        <dbReference type="EMBL" id="KAK3257121.1"/>
    </source>
</evidence>
<evidence type="ECO:0000256" key="1">
    <source>
        <dbReference type="SAM" id="MobiDB-lite"/>
    </source>
</evidence>
<evidence type="ECO:0000313" key="3">
    <source>
        <dbReference type="Proteomes" id="UP001190700"/>
    </source>
</evidence>
<gene>
    <name evidence="2" type="ORF">CYMTET_33782</name>
</gene>
<organism evidence="2 3">
    <name type="scientific">Cymbomonas tetramitiformis</name>
    <dbReference type="NCBI Taxonomy" id="36881"/>
    <lineage>
        <taxon>Eukaryota</taxon>
        <taxon>Viridiplantae</taxon>
        <taxon>Chlorophyta</taxon>
        <taxon>Pyramimonadophyceae</taxon>
        <taxon>Pyramimonadales</taxon>
        <taxon>Pyramimonadaceae</taxon>
        <taxon>Cymbomonas</taxon>
    </lineage>
</organism>
<feature type="region of interest" description="Disordered" evidence="1">
    <location>
        <begin position="193"/>
        <end position="214"/>
    </location>
</feature>
<dbReference type="AlphaFoldDB" id="A0AAE0FD10"/>
<keyword evidence="3" id="KW-1185">Reference proteome</keyword>
<dbReference type="EMBL" id="LGRX02020986">
    <property type="protein sequence ID" value="KAK3257121.1"/>
    <property type="molecule type" value="Genomic_DNA"/>
</dbReference>
<sequence length="214" mass="23702">MSGRAGEYERSAGNMTGRVETIRVIKPRDDLEFPALREGPGPALKYIMQRGVEDFRLSDDITKILTPRMLEGDRDAVNACTAWFFTACCHMLSDEKSLKLHSLYKEHAELCELMGVHREEGEDPPWPAPEPGPIMARIKDIAKVCFSLRMGAFRGFACFHRHMMDIKALLPVYAPEAAFSPLHGALSGFPATGAPAEGSGREEDFAHGRSPIVE</sequence>
<reference evidence="2 3" key="1">
    <citation type="journal article" date="2015" name="Genome Biol. Evol.">
        <title>Comparative Genomics of a Bacterivorous Green Alga Reveals Evolutionary Causalities and Consequences of Phago-Mixotrophic Mode of Nutrition.</title>
        <authorList>
            <person name="Burns J.A."/>
            <person name="Paasch A."/>
            <person name="Narechania A."/>
            <person name="Kim E."/>
        </authorList>
    </citation>
    <scope>NUCLEOTIDE SEQUENCE [LARGE SCALE GENOMIC DNA]</scope>
    <source>
        <strain evidence="2 3">PLY_AMNH</strain>
    </source>
</reference>
<proteinExistence type="predicted"/>
<dbReference type="Proteomes" id="UP001190700">
    <property type="component" value="Unassembled WGS sequence"/>
</dbReference>
<name>A0AAE0FD10_9CHLO</name>
<protein>
    <submittedName>
        <fullName evidence="2">Uncharacterized protein</fullName>
    </submittedName>
</protein>
<comment type="caution">
    <text evidence="2">The sequence shown here is derived from an EMBL/GenBank/DDBJ whole genome shotgun (WGS) entry which is preliminary data.</text>
</comment>
<accession>A0AAE0FD10</accession>